<sequence>MTANIRTIPIELLFRILQYVSHCQNGRSTITSCLLVNREWRNVAHSLLYKDLVLLGGDQMDCFLACHDRQAVRFITRSLTLRPMQKEGGWNKASYERLDAQILLLARDVIAHMEALESFSLSTHPEEAKLKLWILKSTISTILKALPSTCVNLELFTRGGDEDKVKGVDGNPTHLCDDIRRLLPRMHHVRIDLSSVCEAMLGTWDLGGVFCPIKLACIQSLHIDCVGMGSRKRCDLGDNDRYTQHTPVSLWDSIIQGLQRAVEFQETDTGKFTVLGSAAPGDDLNKDSYPIKTRASTISKNAISTHHSIISQC</sequence>
<evidence type="ECO:0000313" key="1">
    <source>
        <dbReference type="EMBL" id="RSL52918.1"/>
    </source>
</evidence>
<dbReference type="InterPro" id="IPR036047">
    <property type="entry name" value="F-box-like_dom_sf"/>
</dbReference>
<accession>A0A428PIM7</accession>
<proteinExistence type="predicted"/>
<dbReference type="AlphaFoldDB" id="A0A428PIM7"/>
<evidence type="ECO:0000313" key="2">
    <source>
        <dbReference type="Proteomes" id="UP000288168"/>
    </source>
</evidence>
<protein>
    <submittedName>
        <fullName evidence="1">Uncharacterized protein</fullName>
    </submittedName>
</protein>
<comment type="caution">
    <text evidence="1">The sequence shown here is derived from an EMBL/GenBank/DDBJ whole genome shotgun (WGS) entry which is preliminary data.</text>
</comment>
<gene>
    <name evidence="1" type="ORF">CEP54_010656</name>
</gene>
<keyword evidence="2" id="KW-1185">Reference proteome</keyword>
<dbReference type="Proteomes" id="UP000288168">
    <property type="component" value="Unassembled WGS sequence"/>
</dbReference>
<dbReference type="STRING" id="1325734.A0A428PIM7"/>
<name>A0A428PIM7_9HYPO</name>
<dbReference type="EMBL" id="NKCI01000129">
    <property type="protein sequence ID" value="RSL52918.1"/>
    <property type="molecule type" value="Genomic_DNA"/>
</dbReference>
<dbReference type="OrthoDB" id="4192220at2759"/>
<organism evidence="1 2">
    <name type="scientific">Fusarium duplospermum</name>
    <dbReference type="NCBI Taxonomy" id="1325734"/>
    <lineage>
        <taxon>Eukaryota</taxon>
        <taxon>Fungi</taxon>
        <taxon>Dikarya</taxon>
        <taxon>Ascomycota</taxon>
        <taxon>Pezizomycotina</taxon>
        <taxon>Sordariomycetes</taxon>
        <taxon>Hypocreomycetidae</taxon>
        <taxon>Hypocreales</taxon>
        <taxon>Nectriaceae</taxon>
        <taxon>Fusarium</taxon>
        <taxon>Fusarium solani species complex</taxon>
    </lineage>
</organism>
<reference evidence="1 2" key="1">
    <citation type="submission" date="2017-06" db="EMBL/GenBank/DDBJ databases">
        <title>Comparative genomic analysis of Ambrosia Fusariam Clade fungi.</title>
        <authorList>
            <person name="Stajich J.E."/>
            <person name="Carrillo J."/>
            <person name="Kijimoto T."/>
            <person name="Eskalen A."/>
            <person name="O'Donnell K."/>
            <person name="Kasson M."/>
        </authorList>
    </citation>
    <scope>NUCLEOTIDE SEQUENCE [LARGE SCALE GENOMIC DNA]</scope>
    <source>
        <strain evidence="1 2">NRRL62584</strain>
    </source>
</reference>
<dbReference type="SUPFAM" id="SSF81383">
    <property type="entry name" value="F-box domain"/>
    <property type="match status" value="1"/>
</dbReference>